<dbReference type="PROSITE" id="PS51832">
    <property type="entry name" value="HD_GYP"/>
    <property type="match status" value="1"/>
</dbReference>
<dbReference type="Pfam" id="PF00196">
    <property type="entry name" value="GerE"/>
    <property type="match status" value="1"/>
</dbReference>
<dbReference type="InterPro" id="IPR036388">
    <property type="entry name" value="WH-like_DNA-bd_sf"/>
</dbReference>
<dbReference type="Pfam" id="PF13487">
    <property type="entry name" value="HD_5"/>
    <property type="match status" value="1"/>
</dbReference>
<dbReference type="PANTHER" id="PTHR43155:SF2">
    <property type="entry name" value="CYCLIC DI-GMP PHOSPHODIESTERASE PA4108"/>
    <property type="match status" value="1"/>
</dbReference>
<reference evidence="3 4" key="1">
    <citation type="journal article" date="2019" name="Int. J. Syst. Evol. Microbiol.">
        <title>The Global Catalogue of Microorganisms (GCM) 10K type strain sequencing project: providing services to taxonomists for standard genome sequencing and annotation.</title>
        <authorList>
            <consortium name="The Broad Institute Genomics Platform"/>
            <consortium name="The Broad Institute Genome Sequencing Center for Infectious Disease"/>
            <person name="Wu L."/>
            <person name="Ma J."/>
        </authorList>
    </citation>
    <scope>NUCLEOTIDE SEQUENCE [LARGE SCALE GENOMIC DNA]</scope>
    <source>
        <strain evidence="3 4">JCM 15589</strain>
    </source>
</reference>
<dbReference type="PROSITE" id="PS50043">
    <property type="entry name" value="HTH_LUXR_2"/>
    <property type="match status" value="1"/>
</dbReference>
<dbReference type="Gene3D" id="1.10.10.10">
    <property type="entry name" value="Winged helix-like DNA-binding domain superfamily/Winged helix DNA-binding domain"/>
    <property type="match status" value="1"/>
</dbReference>
<protein>
    <submittedName>
        <fullName evidence="3">HD domain-containing protein</fullName>
    </submittedName>
</protein>
<dbReference type="Gene3D" id="1.10.3210.10">
    <property type="entry name" value="Hypothetical protein af1432"/>
    <property type="match status" value="1"/>
</dbReference>
<dbReference type="PRINTS" id="PR00038">
    <property type="entry name" value="HTHLUXR"/>
</dbReference>
<dbReference type="SMART" id="SM00471">
    <property type="entry name" value="HDc"/>
    <property type="match status" value="1"/>
</dbReference>
<dbReference type="SUPFAM" id="SSF46894">
    <property type="entry name" value="C-terminal effector domain of the bipartite response regulators"/>
    <property type="match status" value="1"/>
</dbReference>
<dbReference type="InterPro" id="IPR003607">
    <property type="entry name" value="HD/PDEase_dom"/>
</dbReference>
<name>A0ABN2JMC7_9MICO</name>
<proteinExistence type="predicted"/>
<dbReference type="PANTHER" id="PTHR43155">
    <property type="entry name" value="CYCLIC DI-GMP PHOSPHODIESTERASE PA4108-RELATED"/>
    <property type="match status" value="1"/>
</dbReference>
<dbReference type="InterPro" id="IPR016032">
    <property type="entry name" value="Sig_transdc_resp-reg_C-effctor"/>
</dbReference>
<comment type="caution">
    <text evidence="3">The sequence shown here is derived from an EMBL/GenBank/DDBJ whole genome shotgun (WGS) entry which is preliminary data.</text>
</comment>
<evidence type="ECO:0000313" key="3">
    <source>
        <dbReference type="EMBL" id="GAA1732427.1"/>
    </source>
</evidence>
<dbReference type="EMBL" id="BAAAPM010000005">
    <property type="protein sequence ID" value="GAA1732427.1"/>
    <property type="molecule type" value="Genomic_DNA"/>
</dbReference>
<organism evidence="3 4">
    <name type="scientific">Isoptericola hypogeus</name>
    <dbReference type="NCBI Taxonomy" id="300179"/>
    <lineage>
        <taxon>Bacteria</taxon>
        <taxon>Bacillati</taxon>
        <taxon>Actinomycetota</taxon>
        <taxon>Actinomycetes</taxon>
        <taxon>Micrococcales</taxon>
        <taxon>Promicromonosporaceae</taxon>
        <taxon>Isoptericola</taxon>
    </lineage>
</organism>
<accession>A0ABN2JMC7</accession>
<gene>
    <name evidence="3" type="ORF">GCM10009809_29920</name>
</gene>
<dbReference type="CDD" id="cd06170">
    <property type="entry name" value="LuxR_C_like"/>
    <property type="match status" value="1"/>
</dbReference>
<feature type="domain" description="HD-GYP" evidence="2">
    <location>
        <begin position="250"/>
        <end position="446"/>
    </location>
</feature>
<sequence>MAAVRTADLLAGLSRQADLGFGLPIGTAGRSCVLASRLALACGLGPDDVRSAYYTALLHHVGCVGFARETARLFGDDLVVNAAAGRTDTASARDVLTTFVPTLARGLPGAAARAALVAITRGARWGDAYTTAACEVGRESAWRLGLPDDVAASLFHVYDLWRGERRAGRPGGDDIPVGARIARLTGVAALFESIGGADLAVRAVRRRAGGMLDPALAARFDGAAAGWFADLATADLRRAALAAEPEPHVTASDLRPVARVFGDLADLKSTYLAGHSRAVAALARDASVRLGLPDATTAGLELAGLLHDVGRVGVSGAIWDKTAPLDDDEWEQVRLHPYYTERILAGSAELSRLAGLAGRHHERLDGSGFHRGCSADDQPTAARVLAVSDRYRSLTEARPHRPALDPDQAAHRVLDEARRGRLDADAARAMLAAAGRPVPASLRPPHPNGLTGREVEVLRLVAQGCSNAEVARRLVISRRTAEHHVQHVYAKIGTSSRAAAALFAVEHHLLR</sequence>
<dbReference type="RefSeq" id="WP_344249254.1">
    <property type="nucleotide sequence ID" value="NZ_BAAAPM010000005.1"/>
</dbReference>
<dbReference type="Proteomes" id="UP001501138">
    <property type="component" value="Unassembled WGS sequence"/>
</dbReference>
<evidence type="ECO:0000259" key="1">
    <source>
        <dbReference type="PROSITE" id="PS50043"/>
    </source>
</evidence>
<dbReference type="InterPro" id="IPR000792">
    <property type="entry name" value="Tscrpt_reg_LuxR_C"/>
</dbReference>
<feature type="domain" description="HTH luxR-type" evidence="1">
    <location>
        <begin position="443"/>
        <end position="508"/>
    </location>
</feature>
<dbReference type="SMART" id="SM00421">
    <property type="entry name" value="HTH_LUXR"/>
    <property type="match status" value="1"/>
</dbReference>
<keyword evidence="4" id="KW-1185">Reference proteome</keyword>
<dbReference type="InterPro" id="IPR037522">
    <property type="entry name" value="HD_GYP_dom"/>
</dbReference>
<evidence type="ECO:0000259" key="2">
    <source>
        <dbReference type="PROSITE" id="PS51832"/>
    </source>
</evidence>
<dbReference type="CDD" id="cd00077">
    <property type="entry name" value="HDc"/>
    <property type="match status" value="1"/>
</dbReference>
<dbReference type="SUPFAM" id="SSF109604">
    <property type="entry name" value="HD-domain/PDEase-like"/>
    <property type="match status" value="1"/>
</dbReference>
<evidence type="ECO:0000313" key="4">
    <source>
        <dbReference type="Proteomes" id="UP001501138"/>
    </source>
</evidence>